<sequence length="122" mass="13547">MVEGQHDNRKFYADKKRKADPTYQHGNHVIVVSHPLSNAKQGKSAKLMSCRDGPYLILTQRPPSSYEIASLDNPGVPLGVYYTSDLTSYNNDTVKPLIPLCKLCRPPKVQQSTVSSSGCRQN</sequence>
<gene>
    <name evidence="2" type="primary">AVEN_104227_1</name>
    <name evidence="2" type="ORF">TNIN_13801</name>
</gene>
<comment type="caution">
    <text evidence="2">The sequence shown here is derived from an EMBL/GenBank/DDBJ whole genome shotgun (WGS) entry which is preliminary data.</text>
</comment>
<organism evidence="2 3">
    <name type="scientific">Trichonephila inaurata madagascariensis</name>
    <dbReference type="NCBI Taxonomy" id="2747483"/>
    <lineage>
        <taxon>Eukaryota</taxon>
        <taxon>Metazoa</taxon>
        <taxon>Ecdysozoa</taxon>
        <taxon>Arthropoda</taxon>
        <taxon>Chelicerata</taxon>
        <taxon>Arachnida</taxon>
        <taxon>Araneae</taxon>
        <taxon>Araneomorphae</taxon>
        <taxon>Entelegynae</taxon>
        <taxon>Araneoidea</taxon>
        <taxon>Nephilidae</taxon>
        <taxon>Trichonephila</taxon>
        <taxon>Trichonephila inaurata</taxon>
    </lineage>
</organism>
<evidence type="ECO:0000313" key="3">
    <source>
        <dbReference type="Proteomes" id="UP000886998"/>
    </source>
</evidence>
<evidence type="ECO:0000313" key="2">
    <source>
        <dbReference type="EMBL" id="GFS60352.1"/>
    </source>
</evidence>
<keyword evidence="3" id="KW-1185">Reference proteome</keyword>
<proteinExistence type="predicted"/>
<dbReference type="AlphaFoldDB" id="A0A8X6IUM7"/>
<dbReference type="EMBL" id="BMAV01027569">
    <property type="protein sequence ID" value="GFS60352.1"/>
    <property type="molecule type" value="Genomic_DNA"/>
</dbReference>
<dbReference type="Proteomes" id="UP000886998">
    <property type="component" value="Unassembled WGS sequence"/>
</dbReference>
<reference evidence="2" key="1">
    <citation type="submission" date="2020-08" db="EMBL/GenBank/DDBJ databases">
        <title>Multicomponent nature underlies the extraordinary mechanical properties of spider dragline silk.</title>
        <authorList>
            <person name="Kono N."/>
            <person name="Nakamura H."/>
            <person name="Mori M."/>
            <person name="Yoshida Y."/>
            <person name="Ohtoshi R."/>
            <person name="Malay A.D."/>
            <person name="Moran D.A.P."/>
            <person name="Tomita M."/>
            <person name="Numata K."/>
            <person name="Arakawa K."/>
        </authorList>
    </citation>
    <scope>NUCLEOTIDE SEQUENCE</scope>
</reference>
<name>A0A8X6IUM7_9ARAC</name>
<dbReference type="OrthoDB" id="6433179at2759"/>
<protein>
    <submittedName>
        <fullName evidence="2">Uncharacterized protein</fullName>
    </submittedName>
</protein>
<feature type="region of interest" description="Disordered" evidence="1">
    <location>
        <begin position="1"/>
        <end position="20"/>
    </location>
</feature>
<accession>A0A8X6IUM7</accession>
<evidence type="ECO:0000256" key="1">
    <source>
        <dbReference type="SAM" id="MobiDB-lite"/>
    </source>
</evidence>